<feature type="region of interest" description="Disordered" evidence="1">
    <location>
        <begin position="1"/>
        <end position="23"/>
    </location>
</feature>
<name>A0A0S3K7U0_9ENTE</name>
<dbReference type="RefSeq" id="WP_071876431.1">
    <property type="nucleotide sequence ID" value="NZ_JXLC01000002.1"/>
</dbReference>
<evidence type="ECO:0000313" key="4">
    <source>
        <dbReference type="Proteomes" id="UP000065511"/>
    </source>
</evidence>
<reference evidence="3 5" key="1">
    <citation type="submission" date="2014-12" db="EMBL/GenBank/DDBJ databases">
        <title>Draft genome sequences of 29 type strains of Enterococci.</title>
        <authorList>
            <person name="Zhong Z."/>
            <person name="Sun Z."/>
            <person name="Liu W."/>
            <person name="Zhang W."/>
            <person name="Zhang H."/>
        </authorList>
    </citation>
    <scope>NUCLEOTIDE SEQUENCE [LARGE SCALE GENOMIC DNA]</scope>
    <source>
        <strain evidence="3 5">DSM 22801</strain>
    </source>
</reference>
<evidence type="ECO:0000313" key="3">
    <source>
        <dbReference type="EMBL" id="OJG93357.1"/>
    </source>
</evidence>
<accession>A0A0S3K7U0</accession>
<reference evidence="2 4" key="2">
    <citation type="submission" date="2015-12" db="EMBL/GenBank/DDBJ databases">
        <authorList>
            <person name="Lauer A."/>
            <person name="Humrighouse B."/>
            <person name="Loparev V."/>
            <person name="Shewmaker P.L."/>
            <person name="Whitney A.M."/>
            <person name="McLaughlin R.W."/>
        </authorList>
    </citation>
    <scope>NUCLEOTIDE SEQUENCE [LARGE SCALE GENOMIC DNA]</scope>
    <source>
        <strain evidence="2 4">LMG 23085</strain>
    </source>
</reference>
<dbReference type="KEGG" id="ess:ATZ33_02915"/>
<organism evidence="3 5">
    <name type="scientific">Enterococcus silesiacus</name>
    <dbReference type="NCBI Taxonomy" id="332949"/>
    <lineage>
        <taxon>Bacteria</taxon>
        <taxon>Bacillati</taxon>
        <taxon>Bacillota</taxon>
        <taxon>Bacilli</taxon>
        <taxon>Lactobacillales</taxon>
        <taxon>Enterococcaceae</taxon>
        <taxon>Enterococcus</taxon>
    </lineage>
</organism>
<dbReference type="AlphaFoldDB" id="A0A0S3K7U0"/>
<dbReference type="EMBL" id="JXLC01000002">
    <property type="protein sequence ID" value="OJG93357.1"/>
    <property type="molecule type" value="Genomic_DNA"/>
</dbReference>
<dbReference type="EMBL" id="CP013614">
    <property type="protein sequence ID" value="ALS00363.1"/>
    <property type="molecule type" value="Genomic_DNA"/>
</dbReference>
<dbReference type="Proteomes" id="UP000065511">
    <property type="component" value="Chromosome"/>
</dbReference>
<dbReference type="Proteomes" id="UP000183039">
    <property type="component" value="Unassembled WGS sequence"/>
</dbReference>
<gene>
    <name evidence="2" type="ORF">ATZ33_02915</name>
    <name evidence="3" type="ORF">RV15_GL001389</name>
</gene>
<keyword evidence="4" id="KW-1185">Reference proteome</keyword>
<protein>
    <submittedName>
        <fullName evidence="3">Uncharacterized protein</fullName>
    </submittedName>
</protein>
<proteinExistence type="predicted"/>
<evidence type="ECO:0000256" key="1">
    <source>
        <dbReference type="SAM" id="MobiDB-lite"/>
    </source>
</evidence>
<evidence type="ECO:0000313" key="5">
    <source>
        <dbReference type="Proteomes" id="UP000183039"/>
    </source>
</evidence>
<sequence length="114" mass="12638">MSNLGEGTFNISSEQGNSANNTEVVIRYNKNNKTTPLKVETKGINGEMTSYIYADGQLIDQLDLTDSTEIIGLQKVPSAVTEGIHELELVQYQDDSRQNGIPTFKKQHYTVATK</sequence>
<evidence type="ECO:0000313" key="2">
    <source>
        <dbReference type="EMBL" id="ALS00363.1"/>
    </source>
</evidence>